<dbReference type="PANTHER" id="PTHR38688">
    <property type="entry name" value="PYR_REDOX_2 DOMAIN-CONTAINING PROTEIN"/>
    <property type="match status" value="1"/>
</dbReference>
<proteinExistence type="predicted"/>
<dbReference type="Proteomes" id="UP000326757">
    <property type="component" value="Unassembled WGS sequence"/>
</dbReference>
<dbReference type="EMBL" id="VIGI01000011">
    <property type="protein sequence ID" value="KAB8293998.1"/>
    <property type="molecule type" value="Genomic_DNA"/>
</dbReference>
<organism evidence="1 2">
    <name type="scientific">Monilinia laxa</name>
    <name type="common">Brown rot fungus</name>
    <name type="synonym">Sclerotinia laxa</name>
    <dbReference type="NCBI Taxonomy" id="61186"/>
    <lineage>
        <taxon>Eukaryota</taxon>
        <taxon>Fungi</taxon>
        <taxon>Dikarya</taxon>
        <taxon>Ascomycota</taxon>
        <taxon>Pezizomycotina</taxon>
        <taxon>Leotiomycetes</taxon>
        <taxon>Helotiales</taxon>
        <taxon>Sclerotiniaceae</taxon>
        <taxon>Monilinia</taxon>
    </lineage>
</organism>
<dbReference type="InterPro" id="IPR053275">
    <property type="entry name" value="Agnestin_monoxygenase"/>
</dbReference>
<dbReference type="AlphaFoldDB" id="A0A5N6JXZ2"/>
<accession>A0A5N6JXZ2</accession>
<evidence type="ECO:0000313" key="2">
    <source>
        <dbReference type="Proteomes" id="UP000326757"/>
    </source>
</evidence>
<comment type="caution">
    <text evidence="1">The sequence shown here is derived from an EMBL/GenBank/DDBJ whole genome shotgun (WGS) entry which is preliminary data.</text>
</comment>
<name>A0A5N6JXZ2_MONLA</name>
<gene>
    <name evidence="1" type="ORF">EYC80_009462</name>
</gene>
<reference evidence="1 2" key="1">
    <citation type="submission" date="2019-06" db="EMBL/GenBank/DDBJ databases">
        <title>Genome Sequence of the Brown Rot Fungal Pathogen Monilinia laxa.</title>
        <authorList>
            <person name="De Miccolis Angelini R.M."/>
            <person name="Landi L."/>
            <person name="Abate D."/>
            <person name="Pollastro S."/>
            <person name="Romanazzi G."/>
            <person name="Faretra F."/>
        </authorList>
    </citation>
    <scope>NUCLEOTIDE SEQUENCE [LARGE SCALE GENOMIC DNA]</scope>
    <source>
        <strain evidence="1 2">Mlax316</strain>
    </source>
</reference>
<sequence length="486" mass="53830">MGNLQTPLFSHVLQKSYSTETEKKERFGAVVVGSGPSGLAVVGNLLEQKKGPVLWVDNAPLKLFGGGRLHKAYREVPSNTKVKFFTMFADALEPFRQITEDAATPNAYSHLKGLDQEKTCHIAEAANLGIMLGQGLGANKGVVKFLGKVQRASWSNDNNWDVKLTSPRGDRLPTLSASSDLLFLCTGSHPTRNGIPDRTAQGIFSLGLDTCLNPKILEVVLRGSIKKRSDSTGKLTIAVIGASHSAILVLRNIYNIATSPSKEFENIRIKWLTRHELRYAEERDGWIKRDNTGLKGEVATWAKNNLEPDTLPTSKVSQYLEKVKTSPETEKEDQDKHLQGCNHVVHAIGFTKNNLPVIERDGTALDITYDHETSGFADTEGKTIKGLYGAGIAFPERVVDPEGTTEYAVGLWKFMKYLKKVAPTIVGIRMLRLNRAPRFHPMSNMDAAVIITCGRQRYLASAILTEKSGKFYRQTNRLQKFSPTYN</sequence>
<dbReference type="PANTHER" id="PTHR38688:SF1">
    <property type="entry name" value="FAD_NAD(P)-BINDING DOMAIN-CONTAINING PROTEIN"/>
    <property type="match status" value="1"/>
</dbReference>
<protein>
    <submittedName>
        <fullName evidence="1">Uncharacterized protein</fullName>
    </submittedName>
</protein>
<evidence type="ECO:0000313" key="1">
    <source>
        <dbReference type="EMBL" id="KAB8293998.1"/>
    </source>
</evidence>
<dbReference type="OrthoDB" id="432536at2759"/>
<dbReference type="SUPFAM" id="SSF51905">
    <property type="entry name" value="FAD/NAD(P)-binding domain"/>
    <property type="match status" value="1"/>
</dbReference>
<dbReference type="InterPro" id="IPR036188">
    <property type="entry name" value="FAD/NAD-bd_sf"/>
</dbReference>
<keyword evidence="2" id="KW-1185">Reference proteome</keyword>